<organism evidence="5 6">
    <name type="scientific">Acidithiobacillus ferrivorans</name>
    <dbReference type="NCBI Taxonomy" id="160808"/>
    <lineage>
        <taxon>Bacteria</taxon>
        <taxon>Pseudomonadati</taxon>
        <taxon>Pseudomonadota</taxon>
        <taxon>Acidithiobacillia</taxon>
        <taxon>Acidithiobacillales</taxon>
        <taxon>Acidithiobacillaceae</taxon>
        <taxon>Acidithiobacillus</taxon>
    </lineage>
</organism>
<dbReference type="InterPro" id="IPR000055">
    <property type="entry name" value="Restrct_endonuc_typeI_TRD"/>
</dbReference>
<evidence type="ECO:0000313" key="6">
    <source>
        <dbReference type="Proteomes" id="UP000093129"/>
    </source>
</evidence>
<dbReference type="Proteomes" id="UP000093129">
    <property type="component" value="Unassembled WGS sequence"/>
</dbReference>
<dbReference type="AlphaFoldDB" id="A0A1B9C211"/>
<dbReference type="CDD" id="cd17256">
    <property type="entry name" value="RMtype1_S_EcoJA65PI-TRD1-CR1_like"/>
    <property type="match status" value="1"/>
</dbReference>
<dbReference type="CDD" id="cd17273">
    <property type="entry name" value="RMtype1_S_EcoJA69PI-TRD1-CR1_like"/>
    <property type="match status" value="1"/>
</dbReference>
<dbReference type="GO" id="GO:0003677">
    <property type="term" value="F:DNA binding"/>
    <property type="evidence" value="ECO:0007669"/>
    <property type="project" value="UniProtKB-KW"/>
</dbReference>
<evidence type="ECO:0000256" key="3">
    <source>
        <dbReference type="ARBA" id="ARBA00023125"/>
    </source>
</evidence>
<dbReference type="InterPro" id="IPR052021">
    <property type="entry name" value="Type-I_RS_S_subunit"/>
</dbReference>
<keyword evidence="2" id="KW-0680">Restriction system</keyword>
<evidence type="ECO:0000256" key="2">
    <source>
        <dbReference type="ARBA" id="ARBA00022747"/>
    </source>
</evidence>
<dbReference type="EMBL" id="MASQ01000013">
    <property type="protein sequence ID" value="OCB04007.1"/>
    <property type="molecule type" value="Genomic_DNA"/>
</dbReference>
<dbReference type="SUPFAM" id="SSF116734">
    <property type="entry name" value="DNA methylase specificity domain"/>
    <property type="match status" value="2"/>
</dbReference>
<sequence length="444" mass="49157">MAGEWAHVPLSELTETPATYGVVQPGQNLPTGLPMLRVNNFRGHSLDLSEVMRIAPEIEAKYERTRIQAGDVLITIVGSVGQVAIVSNELSGWNIARAVAMIRPKESELSRWIAFVLRSPFAQYQLGVAANTTVQTTINLKDLRELRIPFPAKDERRAIAHILGTLDDKIENNRKTAKTLEAMAQAIFQSWFVDFDPVRAKMAGEPPESICKRLKITPEILDLFPDRLVDSELGEIPEGWRVGVFGDFADIVGGSTPSTNKPEYWLSGIHSWATPKDLSRLTMPVLLSTENKITDAGLQHISSRLLPAGTVLLSSRAPIGYIAIAEIPVAINQGFIALKPHNYEYCIFLLFLIKHNMEEIISRANGSTFLEISKAKFRPISVVSPAEGILQSFAKLAMPLFLRIVSIEKMTRILAVQRDTLLPKLISGEIRVPEAEHLIEEATG</sequence>
<dbReference type="GO" id="GO:0009307">
    <property type="term" value="P:DNA restriction-modification system"/>
    <property type="evidence" value="ECO:0007669"/>
    <property type="project" value="UniProtKB-KW"/>
</dbReference>
<reference evidence="5 6" key="1">
    <citation type="submission" date="2016-07" db="EMBL/GenBank/DDBJ databases">
        <title>Draft genome of a psychrotolerant acidophile Acidithiobacillus ferrivorans strain YL15.</title>
        <authorList>
            <person name="Peng T."/>
            <person name="Ma L."/>
            <person name="Nan M."/>
            <person name="An N."/>
            <person name="Wang M."/>
            <person name="Qiu G."/>
            <person name="Zeng W."/>
        </authorList>
    </citation>
    <scope>NUCLEOTIDE SEQUENCE [LARGE SCALE GENOMIC DNA]</scope>
    <source>
        <strain evidence="5 6">YL15</strain>
    </source>
</reference>
<accession>A0A1B9C211</accession>
<gene>
    <name evidence="5" type="ORF">BBC27_00185</name>
</gene>
<evidence type="ECO:0000313" key="5">
    <source>
        <dbReference type="EMBL" id="OCB04007.1"/>
    </source>
</evidence>
<evidence type="ECO:0000259" key="4">
    <source>
        <dbReference type="Pfam" id="PF01420"/>
    </source>
</evidence>
<comment type="caution">
    <text evidence="5">The sequence shown here is derived from an EMBL/GenBank/DDBJ whole genome shotgun (WGS) entry which is preliminary data.</text>
</comment>
<proteinExistence type="inferred from homology"/>
<dbReference type="RefSeq" id="WP_065412447.1">
    <property type="nucleotide sequence ID" value="NZ_MASQ01000013.1"/>
</dbReference>
<dbReference type="InterPro" id="IPR044946">
    <property type="entry name" value="Restrct_endonuc_typeI_TRD_sf"/>
</dbReference>
<evidence type="ECO:0000256" key="1">
    <source>
        <dbReference type="ARBA" id="ARBA00010923"/>
    </source>
</evidence>
<dbReference type="Pfam" id="PF01420">
    <property type="entry name" value="Methylase_S"/>
    <property type="match status" value="2"/>
</dbReference>
<protein>
    <recommendedName>
        <fullName evidence="4">Type I restriction modification DNA specificity domain-containing protein</fullName>
    </recommendedName>
</protein>
<dbReference type="Gene3D" id="3.90.220.20">
    <property type="entry name" value="DNA methylase specificity domains"/>
    <property type="match status" value="2"/>
</dbReference>
<feature type="domain" description="Type I restriction modification DNA specificity" evidence="4">
    <location>
        <begin position="237"/>
        <end position="383"/>
    </location>
</feature>
<keyword evidence="3" id="KW-0238">DNA-binding</keyword>
<dbReference type="PANTHER" id="PTHR30408:SF13">
    <property type="entry name" value="TYPE I RESTRICTION ENZYME HINDI SPECIFICITY SUBUNIT"/>
    <property type="match status" value="1"/>
</dbReference>
<name>A0A1B9C211_9PROT</name>
<comment type="similarity">
    <text evidence="1">Belongs to the type-I restriction system S methylase family.</text>
</comment>
<feature type="domain" description="Type I restriction modification DNA specificity" evidence="4">
    <location>
        <begin position="34"/>
        <end position="181"/>
    </location>
</feature>
<dbReference type="PANTHER" id="PTHR30408">
    <property type="entry name" value="TYPE-1 RESTRICTION ENZYME ECOKI SPECIFICITY PROTEIN"/>
    <property type="match status" value="1"/>
</dbReference>